<name>A0ABR3BDP3_PHYBL</name>
<evidence type="ECO:0000313" key="2">
    <source>
        <dbReference type="Proteomes" id="UP001448207"/>
    </source>
</evidence>
<accession>A0ABR3BDP3</accession>
<dbReference type="Proteomes" id="UP001448207">
    <property type="component" value="Unassembled WGS sequence"/>
</dbReference>
<sequence length="294" mass="33920">MQPGGPLYTRSTGLSRKFTQNLRHSGSFVSRDFKVLLQILPVILITEFSGNHELDLVTSDFDNYIIRVDNAVKCLIRALFDYDKGTKNELHKAYCTKLKVHYLTHLKENIIRFGPALNYETEKGKQFNKHICEHLFHTNRQNTSRDVCLKFAKQKSGTGIERFIKDNNKSLFYYTFFGGSRELKDNNDTRDIEDDAVQNNSFGAFVFKDDPISRPRIGLVSGSVVKFLSIVPRTDNVRNNNYAKAVMTGEHSDVANMNLVCKSDLHIFHNLFYIVNLSKFGSYWFIFNNILFDE</sequence>
<proteinExistence type="predicted"/>
<protein>
    <submittedName>
        <fullName evidence="1">Uncharacterized protein</fullName>
    </submittedName>
</protein>
<reference evidence="1 2" key="1">
    <citation type="submission" date="2024-04" db="EMBL/GenBank/DDBJ databases">
        <title>Symmetric and asymmetric DNA N6-adenine methylation regulates different biological responses in Mucorales.</title>
        <authorList>
            <consortium name="Lawrence Berkeley National Laboratory"/>
            <person name="Lax C."/>
            <person name="Mondo S.J."/>
            <person name="Osorio-Concepcion M."/>
            <person name="Muszewska A."/>
            <person name="Corrochano-Luque M."/>
            <person name="Gutierrez G."/>
            <person name="Riley R."/>
            <person name="Lipzen A."/>
            <person name="Guo J."/>
            <person name="Hundley H."/>
            <person name="Amirebrahimi M."/>
            <person name="Ng V."/>
            <person name="Lorenzo-Gutierrez D."/>
            <person name="Binder U."/>
            <person name="Yang J."/>
            <person name="Song Y."/>
            <person name="Canovas D."/>
            <person name="Navarro E."/>
            <person name="Freitag M."/>
            <person name="Gabaldon T."/>
            <person name="Grigoriev I.V."/>
            <person name="Corrochano L.M."/>
            <person name="Nicolas F.E."/>
            <person name="Garre V."/>
        </authorList>
    </citation>
    <scope>NUCLEOTIDE SEQUENCE [LARGE SCALE GENOMIC DNA]</scope>
    <source>
        <strain evidence="1 2">L51</strain>
    </source>
</reference>
<comment type="caution">
    <text evidence="1">The sequence shown here is derived from an EMBL/GenBank/DDBJ whole genome shotgun (WGS) entry which is preliminary data.</text>
</comment>
<keyword evidence="2" id="KW-1185">Reference proteome</keyword>
<organism evidence="1 2">
    <name type="scientific">Phycomyces blakesleeanus</name>
    <dbReference type="NCBI Taxonomy" id="4837"/>
    <lineage>
        <taxon>Eukaryota</taxon>
        <taxon>Fungi</taxon>
        <taxon>Fungi incertae sedis</taxon>
        <taxon>Mucoromycota</taxon>
        <taxon>Mucoromycotina</taxon>
        <taxon>Mucoromycetes</taxon>
        <taxon>Mucorales</taxon>
        <taxon>Phycomycetaceae</taxon>
        <taxon>Phycomyces</taxon>
    </lineage>
</organism>
<gene>
    <name evidence="1" type="ORF">J3Q64DRAFT_1856635</name>
</gene>
<dbReference type="EMBL" id="JBCLYO010000001">
    <property type="protein sequence ID" value="KAL0096971.1"/>
    <property type="molecule type" value="Genomic_DNA"/>
</dbReference>
<evidence type="ECO:0000313" key="1">
    <source>
        <dbReference type="EMBL" id="KAL0096971.1"/>
    </source>
</evidence>